<dbReference type="RefSeq" id="WP_128390085.1">
    <property type="nucleotide sequence ID" value="NZ_SBII01000007.1"/>
</dbReference>
<sequence length="104" mass="12545">MWEPISLEELYFEIQKTVPELKDELLIFWEQIKIEPEKWQELLYGNDGGGFWVVAIFGEKVIWYNDIEEGFNISDYDTPNYILEYGTEQDELKWCLNKLMKLNK</sequence>
<reference evidence="1 2" key="1">
    <citation type="submission" date="2019-01" db="EMBL/GenBank/DDBJ databases">
        <title>Flavobacterium sp. nov.,isolated from freshwater.</title>
        <authorList>
            <person name="Zhang R."/>
            <person name="Du Z.-J."/>
        </authorList>
    </citation>
    <scope>NUCLEOTIDE SEQUENCE [LARGE SCALE GENOMIC DNA]</scope>
    <source>
        <strain evidence="1 2">1E403</strain>
    </source>
</reference>
<proteinExistence type="predicted"/>
<accession>A0A3S3U017</accession>
<protein>
    <submittedName>
        <fullName evidence="1">Uncharacterized protein</fullName>
    </submittedName>
</protein>
<keyword evidence="2" id="KW-1185">Reference proteome</keyword>
<name>A0A3S3U017_9FLAO</name>
<dbReference type="OrthoDB" id="8617543at2"/>
<dbReference type="EMBL" id="SBII01000007">
    <property type="protein sequence ID" value="RWW99989.1"/>
    <property type="molecule type" value="Genomic_DNA"/>
</dbReference>
<evidence type="ECO:0000313" key="2">
    <source>
        <dbReference type="Proteomes" id="UP000287527"/>
    </source>
</evidence>
<organism evidence="1 2">
    <name type="scientific">Flavobacterium cerinum</name>
    <dbReference type="NCBI Taxonomy" id="2502784"/>
    <lineage>
        <taxon>Bacteria</taxon>
        <taxon>Pseudomonadati</taxon>
        <taxon>Bacteroidota</taxon>
        <taxon>Flavobacteriia</taxon>
        <taxon>Flavobacteriales</taxon>
        <taxon>Flavobacteriaceae</taxon>
        <taxon>Flavobacterium</taxon>
    </lineage>
</organism>
<comment type="caution">
    <text evidence="1">The sequence shown here is derived from an EMBL/GenBank/DDBJ whole genome shotgun (WGS) entry which is preliminary data.</text>
</comment>
<evidence type="ECO:0000313" key="1">
    <source>
        <dbReference type="EMBL" id="RWW99989.1"/>
    </source>
</evidence>
<dbReference type="Proteomes" id="UP000287527">
    <property type="component" value="Unassembled WGS sequence"/>
</dbReference>
<dbReference type="AlphaFoldDB" id="A0A3S3U017"/>
<gene>
    <name evidence="1" type="ORF">EPI11_10620</name>
</gene>